<dbReference type="Gene3D" id="1.10.238.20">
    <property type="entry name" value="Pheromone/general odorant binding protein domain"/>
    <property type="match status" value="1"/>
</dbReference>
<reference evidence="1" key="1">
    <citation type="journal article" date="2015" name="Insect Biochem. Mol. Biol.">
        <title>An insight into the sialome of the horse fly, Tabanus bromius.</title>
        <authorList>
            <person name="Ribeiro J.M."/>
            <person name="Kazimirova M."/>
            <person name="Takac P."/>
            <person name="Andersen J.F."/>
            <person name="Francischetti I.M."/>
        </authorList>
    </citation>
    <scope>NUCLEOTIDE SEQUENCE</scope>
</reference>
<dbReference type="EMBL" id="GDAI01002811">
    <property type="protein sequence ID" value="JAI14792.1"/>
    <property type="molecule type" value="mRNA"/>
</dbReference>
<dbReference type="InterPro" id="IPR036728">
    <property type="entry name" value="PBP_GOBP_sf"/>
</dbReference>
<proteinExistence type="evidence at transcript level"/>
<dbReference type="SUPFAM" id="SSF47565">
    <property type="entry name" value="Insect pheromone/odorant-binding proteins"/>
    <property type="match status" value="1"/>
</dbReference>
<accession>A0A0K8TKD4</accession>
<dbReference type="SMART" id="SM00708">
    <property type="entry name" value="PhBP"/>
    <property type="match status" value="1"/>
</dbReference>
<feature type="non-terminal residue" evidence="1">
    <location>
        <position position="139"/>
    </location>
</feature>
<dbReference type="AlphaFoldDB" id="A0A0K8TKD4"/>
<dbReference type="Pfam" id="PF01395">
    <property type="entry name" value="PBP_GOBP"/>
    <property type="match status" value="1"/>
</dbReference>
<organism evidence="1">
    <name type="scientific">Tabanus bromius</name>
    <name type="common">Band-eyed brown horse fly</name>
    <dbReference type="NCBI Taxonomy" id="304241"/>
    <lineage>
        <taxon>Eukaryota</taxon>
        <taxon>Metazoa</taxon>
        <taxon>Ecdysozoa</taxon>
        <taxon>Arthropoda</taxon>
        <taxon>Hexapoda</taxon>
        <taxon>Insecta</taxon>
        <taxon>Pterygota</taxon>
        <taxon>Neoptera</taxon>
        <taxon>Endopterygota</taxon>
        <taxon>Diptera</taxon>
        <taxon>Brachycera</taxon>
        <taxon>Tabanomorpha</taxon>
        <taxon>Tabanoidea</taxon>
        <taxon>Tabanidae</taxon>
        <taxon>Tabanus</taxon>
    </lineage>
</organism>
<protein>
    <submittedName>
        <fullName evidence="1">Putative odorant-binding protein 56a obp</fullName>
    </submittedName>
</protein>
<feature type="non-terminal residue" evidence="1">
    <location>
        <position position="1"/>
    </location>
</feature>
<dbReference type="InterPro" id="IPR006170">
    <property type="entry name" value="PBP/GOBP"/>
</dbReference>
<name>A0A0K8TKD4_TABBR</name>
<dbReference type="GO" id="GO:0005549">
    <property type="term" value="F:odorant binding"/>
    <property type="evidence" value="ECO:0007669"/>
    <property type="project" value="InterPro"/>
</dbReference>
<sequence>AYVCALPPDLEEIKRQMQVYANECKEEFNVEGSLRDLFTSDQEQPENVKCFLDCAFKKNGLLKDGQVERENYVRSMSVHVKPEVAGQIADACLGDADFSTCDGVSKFQICAVKKVKEVAPETFEHDADDTRRVVLENYS</sequence>
<dbReference type="CDD" id="cd23992">
    <property type="entry name" value="PBP_GOBP"/>
    <property type="match status" value="1"/>
</dbReference>
<evidence type="ECO:0000313" key="1">
    <source>
        <dbReference type="EMBL" id="JAI14792.1"/>
    </source>
</evidence>